<reference evidence="8 9" key="1">
    <citation type="submission" date="2018-01" db="EMBL/GenBank/DDBJ databases">
        <title>Co-occurrence of chitin degradation, pigmentation and bioactivity in marine Pseudoalteromonas.</title>
        <authorList>
            <person name="Paulsen S."/>
            <person name="Gram L."/>
            <person name="Machado H."/>
        </authorList>
    </citation>
    <scope>NUCLEOTIDE SEQUENCE [LARGE SCALE GENOMIC DNA]</scope>
    <source>
        <strain evidence="8 9">S3898</strain>
    </source>
</reference>
<gene>
    <name evidence="8" type="ORF">C1E23_20700</name>
</gene>
<keyword evidence="6" id="KW-0233">DNA recombination</keyword>
<dbReference type="PANTHER" id="PTHR30349:SF62">
    <property type="entry name" value="TYPE 1 FIMBRIAE REGULATORY PROTEIN FIMB-RELATED"/>
    <property type="match status" value="1"/>
</dbReference>
<comment type="similarity">
    <text evidence="1">Belongs to the 'phage' integrase family.</text>
</comment>
<dbReference type="Proteomes" id="UP000291338">
    <property type="component" value="Unassembled WGS sequence"/>
</dbReference>
<name>A0A4Q7II22_9GAMM</name>
<dbReference type="EMBL" id="PPSX01000128">
    <property type="protein sequence ID" value="RZQ51225.1"/>
    <property type="molecule type" value="Genomic_DNA"/>
</dbReference>
<dbReference type="InterPro" id="IPR011010">
    <property type="entry name" value="DNA_brk_join_enz"/>
</dbReference>
<dbReference type="GO" id="GO:0006310">
    <property type="term" value="P:DNA recombination"/>
    <property type="evidence" value="ECO:0007669"/>
    <property type="project" value="UniProtKB-KW"/>
</dbReference>
<sequence length="151" mass="17786">RDMTMVMMSYRHALRVSELVNLKWSQIDLTQGLIHINRVKNGTPSVHPLAGDEIRALRKLRRDYPSTQYIFITERLSPITTSTVRKMVKRAGEKAELSFPIHHHMLRHSAGYKFANDQQDTRAIQHYMGHKNIQHTVRYTELATNRFDNFW</sequence>
<dbReference type="SUPFAM" id="SSF56349">
    <property type="entry name" value="DNA breaking-rejoining enzymes"/>
    <property type="match status" value="1"/>
</dbReference>
<keyword evidence="5" id="KW-0804">Transcription</keyword>
<dbReference type="PROSITE" id="PS51898">
    <property type="entry name" value="TYR_RECOMBINASE"/>
    <property type="match status" value="1"/>
</dbReference>
<evidence type="ECO:0000313" key="9">
    <source>
        <dbReference type="Proteomes" id="UP000291338"/>
    </source>
</evidence>
<dbReference type="GO" id="GO:0003677">
    <property type="term" value="F:DNA binding"/>
    <property type="evidence" value="ECO:0007669"/>
    <property type="project" value="InterPro"/>
</dbReference>
<evidence type="ECO:0000256" key="3">
    <source>
        <dbReference type="ARBA" id="ARBA00022908"/>
    </source>
</evidence>
<evidence type="ECO:0000259" key="7">
    <source>
        <dbReference type="PROSITE" id="PS51898"/>
    </source>
</evidence>
<dbReference type="AlphaFoldDB" id="A0A4Q7II22"/>
<evidence type="ECO:0000256" key="1">
    <source>
        <dbReference type="ARBA" id="ARBA00008857"/>
    </source>
</evidence>
<organism evidence="8 9">
    <name type="scientific">Pseudoalteromonas phenolica</name>
    <dbReference type="NCBI Taxonomy" id="161398"/>
    <lineage>
        <taxon>Bacteria</taxon>
        <taxon>Pseudomonadati</taxon>
        <taxon>Pseudomonadota</taxon>
        <taxon>Gammaproteobacteria</taxon>
        <taxon>Alteromonadales</taxon>
        <taxon>Pseudoalteromonadaceae</taxon>
        <taxon>Pseudoalteromonas</taxon>
    </lineage>
</organism>
<evidence type="ECO:0000256" key="5">
    <source>
        <dbReference type="ARBA" id="ARBA00023163"/>
    </source>
</evidence>
<dbReference type="InterPro" id="IPR050090">
    <property type="entry name" value="Tyrosine_recombinase_XerCD"/>
</dbReference>
<dbReference type="RefSeq" id="WP_130257359.1">
    <property type="nucleotide sequence ID" value="NZ_PPSX01000128.1"/>
</dbReference>
<keyword evidence="3" id="KW-0229">DNA integration</keyword>
<dbReference type="Gene3D" id="1.10.443.10">
    <property type="entry name" value="Intergrase catalytic core"/>
    <property type="match status" value="1"/>
</dbReference>
<dbReference type="Pfam" id="PF00589">
    <property type="entry name" value="Phage_integrase"/>
    <property type="match status" value="1"/>
</dbReference>
<proteinExistence type="inferred from homology"/>
<feature type="non-terminal residue" evidence="8">
    <location>
        <position position="1"/>
    </location>
</feature>
<feature type="domain" description="Tyr recombinase" evidence="7">
    <location>
        <begin position="1"/>
        <end position="151"/>
    </location>
</feature>
<keyword evidence="2" id="KW-1029">Fimbrium biogenesis</keyword>
<accession>A0A4Q7II22</accession>
<keyword evidence="4" id="KW-0805">Transcription regulation</keyword>
<dbReference type="InterPro" id="IPR013762">
    <property type="entry name" value="Integrase-like_cat_sf"/>
</dbReference>
<evidence type="ECO:0000256" key="2">
    <source>
        <dbReference type="ARBA" id="ARBA00022558"/>
    </source>
</evidence>
<evidence type="ECO:0000256" key="6">
    <source>
        <dbReference type="ARBA" id="ARBA00023172"/>
    </source>
</evidence>
<evidence type="ECO:0000313" key="8">
    <source>
        <dbReference type="EMBL" id="RZQ51225.1"/>
    </source>
</evidence>
<comment type="caution">
    <text evidence="8">The sequence shown here is derived from an EMBL/GenBank/DDBJ whole genome shotgun (WGS) entry which is preliminary data.</text>
</comment>
<dbReference type="GO" id="GO:0015074">
    <property type="term" value="P:DNA integration"/>
    <property type="evidence" value="ECO:0007669"/>
    <property type="project" value="UniProtKB-KW"/>
</dbReference>
<dbReference type="InterPro" id="IPR002104">
    <property type="entry name" value="Integrase_catalytic"/>
</dbReference>
<evidence type="ECO:0000256" key="4">
    <source>
        <dbReference type="ARBA" id="ARBA00023015"/>
    </source>
</evidence>
<dbReference type="PANTHER" id="PTHR30349">
    <property type="entry name" value="PHAGE INTEGRASE-RELATED"/>
    <property type="match status" value="1"/>
</dbReference>
<protein>
    <submittedName>
        <fullName evidence="8">Integrase</fullName>
    </submittedName>
</protein>